<accession>A0A433UST5</accession>
<reference evidence="3 4" key="1">
    <citation type="journal article" date="2019" name="Genome Biol. Evol.">
        <title>Day and night: Metabolic profiles and evolutionary relationships of six axenic non-marine cyanobacteria.</title>
        <authorList>
            <person name="Will S.E."/>
            <person name="Henke P."/>
            <person name="Boedeker C."/>
            <person name="Huang S."/>
            <person name="Brinkmann H."/>
            <person name="Rohde M."/>
            <person name="Jarek M."/>
            <person name="Friedl T."/>
            <person name="Seufert S."/>
            <person name="Schumacher M."/>
            <person name="Overmann J."/>
            <person name="Neumann-Schaal M."/>
            <person name="Petersen J."/>
        </authorList>
    </citation>
    <scope>NUCLEOTIDE SEQUENCE [LARGE SCALE GENOMIC DNA]</scope>
    <source>
        <strain evidence="3 4">SAG 1403-4b</strain>
    </source>
</reference>
<dbReference type="GO" id="GO:0004519">
    <property type="term" value="F:endonuclease activity"/>
    <property type="evidence" value="ECO:0007669"/>
    <property type="project" value="InterPro"/>
</dbReference>
<dbReference type="GO" id="GO:0009307">
    <property type="term" value="P:DNA restriction-modification system"/>
    <property type="evidence" value="ECO:0007669"/>
    <property type="project" value="InterPro"/>
</dbReference>
<proteinExistence type="predicted"/>
<evidence type="ECO:0008006" key="5">
    <source>
        <dbReference type="Google" id="ProtNLM"/>
    </source>
</evidence>
<dbReference type="SUPFAM" id="SSF52540">
    <property type="entry name" value="P-loop containing nucleoside triphosphate hydrolases"/>
    <property type="match status" value="1"/>
</dbReference>
<dbReference type="RefSeq" id="WP_127054076.1">
    <property type="nucleotide sequence ID" value="NZ_RSCM01000006.1"/>
</dbReference>
<dbReference type="AlphaFoldDB" id="A0A433UST5"/>
<dbReference type="GO" id="GO:0003677">
    <property type="term" value="F:DNA binding"/>
    <property type="evidence" value="ECO:0007669"/>
    <property type="project" value="InterPro"/>
</dbReference>
<sequence>MAIPKEIVIWANEEDKSFDKGKFFEELANKIFSSQRYKVDGNIQYTGREFDLQCTHLDRINERCLVECKAKQSLSTTEIRSFVFNTQFNKLDYGFFLYTSKYEKQVGGLIKELEDDPRYKNLYFWDAEKVIELLVVSTSIKNFQCEFQDLEITKLILVYSYFGTFYVVILSNSTVPSHFSVFDAIQLKQEENSSYIEKISGHIEELSTLQYLTTKENVIDREPDQLETVAEIQESDSWDDYKPASTQYFVGRKVQKEKLFNFLSDIRENITTKRVFYIDGKSGWGKSSLMSDLRGRCRNQHYKNKYYAIVIDSRSANSHNFLPLSYKKLIEKAAKEDFIPQELTLIKIPSSFDILGDISTERLCEWLDKNKKSLVIIFDQFEDVFKKEKIFKSFYKFLIDISDKRTNIILGFSWKSEVNIPIDHEAYHLWQQSKDHAYQITLDEFDTSESKAIIKQLENDIYEKLNVDFIRKIVDNSQGYPWLVKKLCIHIKRQYHNGIDIESLYDQDFQVESLFNKDVEELTSEEIKALRYIAKRGYDNQSLDITELDEVVESNIVQQLIHKRYVIKSGTKYNIYWDIFRDFLVLNEIPPIGETYLIRQPVNSVFEAFNTFFGNSNLTLNEFISLIPNSVAEGAALNLLRELRSVGLISYKNGYYYLKNDDMEVNEYSFKDYMYDKLSKHSFTQELKRIENRAIEIKDLQEIIKRKIRTNKFADKTLETYSQIFLSWLDFSGIEIPNISSKTLRRAKNALSYTPQMSPNDVENYLLNFEEYKYVEKKQKHQKLLYDLKSLGLTQDNRDKIDLTEVGQLAIKSDSINRRRILSECALRTEKIKFAYGVFCESPHLKSKNFKPYVEEVLEGINSQVYINTTSRKLYLWASYIYISLNNQSLLPL</sequence>
<dbReference type="Pfam" id="PF04471">
    <property type="entry name" value="Mrr_cat"/>
    <property type="match status" value="1"/>
</dbReference>
<dbReference type="SUPFAM" id="SSF52980">
    <property type="entry name" value="Restriction endonuclease-like"/>
    <property type="match status" value="1"/>
</dbReference>
<dbReference type="EMBL" id="RSCM01000006">
    <property type="protein sequence ID" value="RUS96890.1"/>
    <property type="molecule type" value="Genomic_DNA"/>
</dbReference>
<dbReference type="InterPro" id="IPR049052">
    <property type="entry name" value="nSTAND1"/>
</dbReference>
<feature type="domain" description="Novel STAND NTPase 1" evidence="2">
    <location>
        <begin position="240"/>
        <end position="412"/>
    </location>
</feature>
<evidence type="ECO:0000259" key="1">
    <source>
        <dbReference type="Pfam" id="PF04471"/>
    </source>
</evidence>
<evidence type="ECO:0000313" key="3">
    <source>
        <dbReference type="EMBL" id="RUS96890.1"/>
    </source>
</evidence>
<organism evidence="3 4">
    <name type="scientific">Trichormus variabilis SAG 1403-4b</name>
    <dbReference type="NCBI Taxonomy" id="447716"/>
    <lineage>
        <taxon>Bacteria</taxon>
        <taxon>Bacillati</taxon>
        <taxon>Cyanobacteriota</taxon>
        <taxon>Cyanophyceae</taxon>
        <taxon>Nostocales</taxon>
        <taxon>Nostocaceae</taxon>
        <taxon>Trichormus</taxon>
    </lineage>
</organism>
<dbReference type="OrthoDB" id="437094at2"/>
<gene>
    <name evidence="3" type="ORF">DSM107003_22960</name>
</gene>
<dbReference type="Proteomes" id="UP000276103">
    <property type="component" value="Unassembled WGS sequence"/>
</dbReference>
<name>A0A433UST5_ANAVA</name>
<feature type="domain" description="Restriction endonuclease type IV Mrr" evidence="1">
    <location>
        <begin position="21"/>
        <end position="133"/>
    </location>
</feature>
<comment type="caution">
    <text evidence="3">The sequence shown here is derived from an EMBL/GenBank/DDBJ whole genome shotgun (WGS) entry which is preliminary data.</text>
</comment>
<dbReference type="Pfam" id="PF20703">
    <property type="entry name" value="nSTAND1"/>
    <property type="match status" value="1"/>
</dbReference>
<dbReference type="Gene3D" id="3.40.50.300">
    <property type="entry name" value="P-loop containing nucleotide triphosphate hydrolases"/>
    <property type="match status" value="1"/>
</dbReference>
<dbReference type="InterPro" id="IPR011335">
    <property type="entry name" value="Restrct_endonuc-II-like"/>
</dbReference>
<evidence type="ECO:0000313" key="4">
    <source>
        <dbReference type="Proteomes" id="UP000276103"/>
    </source>
</evidence>
<keyword evidence="4" id="KW-1185">Reference proteome</keyword>
<protein>
    <recommendedName>
        <fullName evidence="5">Restriction endonuclease type IV Mrr domain-containing protein</fullName>
    </recommendedName>
</protein>
<dbReference type="InterPro" id="IPR027417">
    <property type="entry name" value="P-loop_NTPase"/>
</dbReference>
<dbReference type="InterPro" id="IPR007560">
    <property type="entry name" value="Restrct_endonuc_IV_Mrr"/>
</dbReference>
<evidence type="ECO:0000259" key="2">
    <source>
        <dbReference type="Pfam" id="PF20703"/>
    </source>
</evidence>